<organism evidence="1 2">
    <name type="scientific">Entomophthora muscae</name>
    <dbReference type="NCBI Taxonomy" id="34485"/>
    <lineage>
        <taxon>Eukaryota</taxon>
        <taxon>Fungi</taxon>
        <taxon>Fungi incertae sedis</taxon>
        <taxon>Zoopagomycota</taxon>
        <taxon>Entomophthoromycotina</taxon>
        <taxon>Entomophthoromycetes</taxon>
        <taxon>Entomophthorales</taxon>
        <taxon>Entomophthoraceae</taxon>
        <taxon>Entomophthora</taxon>
    </lineage>
</organism>
<gene>
    <name evidence="1" type="ORF">DSO57_1028209</name>
</gene>
<name>A0ACC2T1G3_9FUNG</name>
<protein>
    <submittedName>
        <fullName evidence="1">Uncharacterized protein</fullName>
    </submittedName>
</protein>
<evidence type="ECO:0000313" key="1">
    <source>
        <dbReference type="EMBL" id="KAJ9068479.1"/>
    </source>
</evidence>
<accession>A0ACC2T1G3</accession>
<keyword evidence="2" id="KW-1185">Reference proteome</keyword>
<sequence length="107" mass="11951">MPSSIYKYYPRKDGRLACIVCDYPYDMDAPLSTLKKHLRAKHNFSIRRPSRSSSWNVPAKKLPATYPSAPVHQLDASISNSSLTHPPPPLRSGSQSGLCKKKSPLTR</sequence>
<dbReference type="EMBL" id="QTSX02003728">
    <property type="protein sequence ID" value="KAJ9068479.1"/>
    <property type="molecule type" value="Genomic_DNA"/>
</dbReference>
<proteinExistence type="predicted"/>
<reference evidence="1" key="1">
    <citation type="submission" date="2022-04" db="EMBL/GenBank/DDBJ databases">
        <title>Genome of the entomopathogenic fungus Entomophthora muscae.</title>
        <authorList>
            <person name="Elya C."/>
            <person name="Lovett B.R."/>
            <person name="Lee E."/>
            <person name="Macias A.M."/>
            <person name="Hajek A.E."/>
            <person name="De Bivort B.L."/>
            <person name="Kasson M.T."/>
            <person name="De Fine Licht H.H."/>
            <person name="Stajich J.E."/>
        </authorList>
    </citation>
    <scope>NUCLEOTIDE SEQUENCE</scope>
    <source>
        <strain evidence="1">Berkeley</strain>
    </source>
</reference>
<comment type="caution">
    <text evidence="1">The sequence shown here is derived from an EMBL/GenBank/DDBJ whole genome shotgun (WGS) entry which is preliminary data.</text>
</comment>
<dbReference type="Proteomes" id="UP001165960">
    <property type="component" value="Unassembled WGS sequence"/>
</dbReference>
<evidence type="ECO:0000313" key="2">
    <source>
        <dbReference type="Proteomes" id="UP001165960"/>
    </source>
</evidence>